<name>A0AAV5J7V4_9ROSI</name>
<comment type="caution">
    <text evidence="2">The sequence shown here is derived from an EMBL/GenBank/DDBJ whole genome shotgun (WGS) entry which is preliminary data.</text>
</comment>
<reference evidence="2 3" key="1">
    <citation type="journal article" date="2021" name="Commun. Biol.">
        <title>The genome of Shorea leprosula (Dipterocarpaceae) highlights the ecological relevance of drought in aseasonal tropical rainforests.</title>
        <authorList>
            <person name="Ng K.K.S."/>
            <person name="Kobayashi M.J."/>
            <person name="Fawcett J.A."/>
            <person name="Hatakeyama M."/>
            <person name="Paape T."/>
            <person name="Ng C.H."/>
            <person name="Ang C.C."/>
            <person name="Tnah L.H."/>
            <person name="Lee C.T."/>
            <person name="Nishiyama T."/>
            <person name="Sese J."/>
            <person name="O'Brien M.J."/>
            <person name="Copetti D."/>
            <person name="Mohd Noor M.I."/>
            <person name="Ong R.C."/>
            <person name="Putra M."/>
            <person name="Sireger I.Z."/>
            <person name="Indrioko S."/>
            <person name="Kosugi Y."/>
            <person name="Izuno A."/>
            <person name="Isagi Y."/>
            <person name="Lee S.L."/>
            <person name="Shimizu K.K."/>
        </authorList>
    </citation>
    <scope>NUCLEOTIDE SEQUENCE [LARGE SCALE GENOMIC DNA]</scope>
    <source>
        <strain evidence="2">214</strain>
    </source>
</reference>
<accession>A0AAV5J7V4</accession>
<gene>
    <name evidence="2" type="ORF">SLEP1_g20228</name>
</gene>
<keyword evidence="1" id="KW-1133">Transmembrane helix</keyword>
<evidence type="ECO:0000313" key="3">
    <source>
        <dbReference type="Proteomes" id="UP001054252"/>
    </source>
</evidence>
<evidence type="ECO:0000256" key="1">
    <source>
        <dbReference type="SAM" id="Phobius"/>
    </source>
</evidence>
<feature type="transmembrane region" description="Helical" evidence="1">
    <location>
        <begin position="40"/>
        <end position="58"/>
    </location>
</feature>
<dbReference type="PANTHER" id="PTHR35997:SF5">
    <property type="entry name" value="OS09G0539700 PROTEIN"/>
    <property type="match status" value="1"/>
</dbReference>
<dbReference type="AlphaFoldDB" id="A0AAV5J7V4"/>
<dbReference type="Proteomes" id="UP001054252">
    <property type="component" value="Unassembled WGS sequence"/>
</dbReference>
<dbReference type="EMBL" id="BPVZ01000029">
    <property type="protein sequence ID" value="GKV08623.1"/>
    <property type="molecule type" value="Genomic_DNA"/>
</dbReference>
<feature type="transmembrane region" description="Helical" evidence="1">
    <location>
        <begin position="12"/>
        <end position="34"/>
    </location>
</feature>
<organism evidence="2 3">
    <name type="scientific">Rubroshorea leprosula</name>
    <dbReference type="NCBI Taxonomy" id="152421"/>
    <lineage>
        <taxon>Eukaryota</taxon>
        <taxon>Viridiplantae</taxon>
        <taxon>Streptophyta</taxon>
        <taxon>Embryophyta</taxon>
        <taxon>Tracheophyta</taxon>
        <taxon>Spermatophyta</taxon>
        <taxon>Magnoliopsida</taxon>
        <taxon>eudicotyledons</taxon>
        <taxon>Gunneridae</taxon>
        <taxon>Pentapetalae</taxon>
        <taxon>rosids</taxon>
        <taxon>malvids</taxon>
        <taxon>Malvales</taxon>
        <taxon>Dipterocarpaceae</taxon>
        <taxon>Rubroshorea</taxon>
    </lineage>
</organism>
<keyword evidence="1" id="KW-0812">Transmembrane</keyword>
<keyword evidence="3" id="KW-1185">Reference proteome</keyword>
<keyword evidence="1" id="KW-0472">Membrane</keyword>
<proteinExistence type="predicted"/>
<dbReference type="PANTHER" id="PTHR35997">
    <property type="entry name" value="COTTON FIBER PROTEIN-RELATED"/>
    <property type="match status" value="1"/>
</dbReference>
<evidence type="ECO:0000313" key="2">
    <source>
        <dbReference type="EMBL" id="GKV08623.1"/>
    </source>
</evidence>
<protein>
    <submittedName>
        <fullName evidence="2">Uncharacterized protein</fullName>
    </submittedName>
</protein>
<sequence length="190" mass="21862">MEKKEGNVHTALFTAGTVLLMVGLKRIQMLLLLVEQWRSWVFLVLNLLLLAIFFTSINSSSSKNRESKINNDEEMKIERKKKRMPSQGVYEDETCYDDFKLTEKISQGKGQNEAKAENVEADNVEGEELGKMSKEELNERVEAFIAMFRQHLVLDSRNGRTTKQADVPKFPNKTRVILPTQRGKCFVFQS</sequence>